<organism evidence="5 6">
    <name type="scientific">Tectimicrobiota bacterium</name>
    <dbReference type="NCBI Taxonomy" id="2528274"/>
    <lineage>
        <taxon>Bacteria</taxon>
        <taxon>Pseudomonadati</taxon>
        <taxon>Nitrospinota/Tectimicrobiota group</taxon>
        <taxon>Candidatus Tectimicrobiota</taxon>
    </lineage>
</organism>
<evidence type="ECO:0000313" key="6">
    <source>
        <dbReference type="Proteomes" id="UP000782312"/>
    </source>
</evidence>
<dbReference type="Gene3D" id="1.25.40.10">
    <property type="entry name" value="Tetratricopeptide repeat domain"/>
    <property type="match status" value="1"/>
</dbReference>
<dbReference type="SUPFAM" id="SSF48452">
    <property type="entry name" value="TPR-like"/>
    <property type="match status" value="1"/>
</dbReference>
<evidence type="ECO:0000256" key="2">
    <source>
        <dbReference type="ARBA" id="ARBA00022803"/>
    </source>
</evidence>
<dbReference type="PANTHER" id="PTHR44858">
    <property type="entry name" value="TETRATRICOPEPTIDE REPEAT PROTEIN 6"/>
    <property type="match status" value="1"/>
</dbReference>
<feature type="domain" description="Peptidase C39-like" evidence="4">
    <location>
        <begin position="17"/>
        <end position="121"/>
    </location>
</feature>
<evidence type="ECO:0000313" key="5">
    <source>
        <dbReference type="EMBL" id="MBI3126461.1"/>
    </source>
</evidence>
<sequence length="292" mass="32508">MTKAKAEITTVPFFPDDKFYCGPASLAMVLNWTGDRVSRDALVPMVYTPGRKGTLQSEIITAARRRGRLAYPVSTLKELLREVSSGHPVIVLQNLGLSWYPKWHYAVVVGYDLAEKNVILHSGVEKETPMPLRLFELTWARGDHWAVVVLLPGTLPESAVERNYLNAVVGLERAGQWEAAASAYQAALKRWPSSLAALIGLGNSRYEMRDLAGAEKAFLEAIHIHPTAAPAYNNLAQVLADTGRRREALLHVERAIMLGGPMKPFFLKTREKIQENGGTWQDEDLPVLEKHM</sequence>
<dbReference type="Pfam" id="PF13432">
    <property type="entry name" value="TPR_16"/>
    <property type="match status" value="1"/>
</dbReference>
<dbReference type="AlphaFoldDB" id="A0A932MNR9"/>
<dbReference type="InterPro" id="IPR019734">
    <property type="entry name" value="TPR_rpt"/>
</dbReference>
<dbReference type="PROSITE" id="PS50005">
    <property type="entry name" value="TPR"/>
    <property type="match status" value="1"/>
</dbReference>
<dbReference type="InterPro" id="IPR011990">
    <property type="entry name" value="TPR-like_helical_dom_sf"/>
</dbReference>
<keyword evidence="2 3" id="KW-0802">TPR repeat</keyword>
<dbReference type="EMBL" id="JACPUR010000004">
    <property type="protein sequence ID" value="MBI3126461.1"/>
    <property type="molecule type" value="Genomic_DNA"/>
</dbReference>
<dbReference type="SMART" id="SM00028">
    <property type="entry name" value="TPR"/>
    <property type="match status" value="3"/>
</dbReference>
<evidence type="ECO:0000259" key="4">
    <source>
        <dbReference type="Pfam" id="PF13529"/>
    </source>
</evidence>
<dbReference type="InterPro" id="IPR039564">
    <property type="entry name" value="Peptidase_C39-like"/>
</dbReference>
<dbReference type="Pfam" id="PF13529">
    <property type="entry name" value="Peptidase_C39_2"/>
    <property type="match status" value="1"/>
</dbReference>
<keyword evidence="1" id="KW-0677">Repeat</keyword>
<evidence type="ECO:0000256" key="1">
    <source>
        <dbReference type="ARBA" id="ARBA00022737"/>
    </source>
</evidence>
<feature type="repeat" description="TPR" evidence="3">
    <location>
        <begin position="195"/>
        <end position="228"/>
    </location>
</feature>
<evidence type="ECO:0000256" key="3">
    <source>
        <dbReference type="PROSITE-ProRule" id="PRU00339"/>
    </source>
</evidence>
<accession>A0A932MNR9</accession>
<dbReference type="PANTHER" id="PTHR44858:SF1">
    <property type="entry name" value="UDP-N-ACETYLGLUCOSAMINE--PEPTIDE N-ACETYLGLUCOSAMINYLTRANSFERASE SPINDLY-RELATED"/>
    <property type="match status" value="1"/>
</dbReference>
<dbReference type="InterPro" id="IPR050498">
    <property type="entry name" value="Ycf3"/>
</dbReference>
<dbReference type="InterPro" id="IPR039563">
    <property type="entry name" value="Peptidase_C39_single_dom"/>
</dbReference>
<dbReference type="NCBIfam" id="NF033920">
    <property type="entry name" value="C39_PA2778_fam"/>
    <property type="match status" value="1"/>
</dbReference>
<dbReference type="Proteomes" id="UP000782312">
    <property type="component" value="Unassembled WGS sequence"/>
</dbReference>
<name>A0A932MNR9_UNCTE</name>
<protein>
    <submittedName>
        <fullName evidence="5">PA2778 family cysteine peptidase</fullName>
    </submittedName>
</protein>
<gene>
    <name evidence="5" type="ORF">HYZ11_02520</name>
</gene>
<proteinExistence type="predicted"/>
<comment type="caution">
    <text evidence="5">The sequence shown here is derived from an EMBL/GenBank/DDBJ whole genome shotgun (WGS) entry which is preliminary data.</text>
</comment>
<dbReference type="CDD" id="cd02549">
    <property type="entry name" value="Peptidase_C39A"/>
    <property type="match status" value="1"/>
</dbReference>
<dbReference type="Gene3D" id="3.90.70.10">
    <property type="entry name" value="Cysteine proteinases"/>
    <property type="match status" value="1"/>
</dbReference>
<reference evidence="5" key="1">
    <citation type="submission" date="2020-07" db="EMBL/GenBank/DDBJ databases">
        <title>Huge and variable diversity of episymbiotic CPR bacteria and DPANN archaea in groundwater ecosystems.</title>
        <authorList>
            <person name="He C.Y."/>
            <person name="Keren R."/>
            <person name="Whittaker M."/>
            <person name="Farag I.F."/>
            <person name="Doudna J."/>
            <person name="Cate J.H.D."/>
            <person name="Banfield J.F."/>
        </authorList>
    </citation>
    <scope>NUCLEOTIDE SEQUENCE</scope>
    <source>
        <strain evidence="5">NC_groundwater_763_Ag_S-0.2um_68_21</strain>
    </source>
</reference>